<organism evidence="1 2">
    <name type="scientific">Candidatus Saccharicenans subterraneus</name>
    <dbReference type="NCBI Taxonomy" id="2508984"/>
    <lineage>
        <taxon>Bacteria</taxon>
        <taxon>Candidatus Aminicenantota</taxon>
        <taxon>Candidatus Aminicenantia</taxon>
        <taxon>Candidatus Aminicenantales</taxon>
        <taxon>Candidatus Saccharicenantaceae</taxon>
        <taxon>Candidatus Saccharicenans</taxon>
    </lineage>
</organism>
<proteinExistence type="predicted"/>
<comment type="caution">
    <text evidence="1">The sequence shown here is derived from an EMBL/GenBank/DDBJ whole genome shotgun (WGS) entry which is preliminary data.</text>
</comment>
<dbReference type="AlphaFoldDB" id="A0A3E2BKU5"/>
<accession>A0A3E2BKU5</accession>
<gene>
    <name evidence="1" type="ORF">OP8BY_0391</name>
</gene>
<reference evidence="1 2" key="1">
    <citation type="submission" date="2018-08" db="EMBL/GenBank/DDBJ databases">
        <title>Genome analysis of the thermophilic bacterium of the candidate phylum Aminicenantes from deep subsurface aquifer revealed its physiology and ecological role.</title>
        <authorList>
            <person name="Kadnikov V.V."/>
            <person name="Mardanov A.V."/>
            <person name="Beletsky A.V."/>
            <person name="Karnachuk O.V."/>
            <person name="Ravin N.V."/>
        </authorList>
    </citation>
    <scope>NUCLEOTIDE SEQUENCE [LARGE SCALE GENOMIC DNA]</scope>
    <source>
        <strain evidence="1">BY38</strain>
    </source>
</reference>
<evidence type="ECO:0000313" key="2">
    <source>
        <dbReference type="Proteomes" id="UP000257323"/>
    </source>
</evidence>
<name>A0A3E2BKU5_9BACT</name>
<protein>
    <submittedName>
        <fullName evidence="1">Uncharacterized protein</fullName>
    </submittedName>
</protein>
<dbReference type="EMBL" id="QUAH01000010">
    <property type="protein sequence ID" value="RFT15282.1"/>
    <property type="molecule type" value="Genomic_DNA"/>
</dbReference>
<dbReference type="Proteomes" id="UP000257323">
    <property type="component" value="Unassembled WGS sequence"/>
</dbReference>
<evidence type="ECO:0000313" key="1">
    <source>
        <dbReference type="EMBL" id="RFT15282.1"/>
    </source>
</evidence>
<sequence>MKEVQLRFRPVTGLPILLWLLLAPGLRADPVLTRPETVAGRIIVYPDHRSPKLFYYVPTRLHLSQTFGKPNFFFYKYVYVNNQGTAEPRTTAGGVLTLSVEFGDETEILRREKGEQFEYRPVQVETIELSLSYTGLEKLEDQKPAGGDKKALGSNKILWTGKSFTFPLSAASASYLWKIYEEKKAASLSLECTFSYGGYEIDQEGKLQPGERSGRLSFDIPVSMEQNPDLFQVINLAQKFSFNYRKLSVICFDFVNGLNGNMVKMTVEVESTTARGQKDAKMVTFSADSQPQYNLEFNVPEARGGKYRYRVTKVYADGRSERGDWQEGDNAFLDLSTYELVIKDD</sequence>